<dbReference type="Pfam" id="PF13470">
    <property type="entry name" value="PIN_3"/>
    <property type="match status" value="1"/>
</dbReference>
<dbReference type="InterPro" id="IPR002716">
    <property type="entry name" value="PIN_dom"/>
</dbReference>
<dbReference type="SUPFAM" id="SSF88723">
    <property type="entry name" value="PIN domain-like"/>
    <property type="match status" value="1"/>
</dbReference>
<dbReference type="EMBL" id="BARU01022428">
    <property type="protein sequence ID" value="GAH56697.1"/>
    <property type="molecule type" value="Genomic_DNA"/>
</dbReference>
<name>X1GHN0_9ZZZZ</name>
<dbReference type="PANTHER" id="PTHR34610:SF3">
    <property type="entry name" value="SSL7007 PROTEIN"/>
    <property type="match status" value="1"/>
</dbReference>
<dbReference type="InterPro" id="IPR002850">
    <property type="entry name" value="PIN_toxin-like"/>
</dbReference>
<comment type="caution">
    <text evidence="2">The sequence shown here is derived from an EMBL/GenBank/DDBJ whole genome shotgun (WGS) entry which is preliminary data.</text>
</comment>
<dbReference type="PANTHER" id="PTHR34610">
    <property type="entry name" value="SSL7007 PROTEIN"/>
    <property type="match status" value="1"/>
</dbReference>
<dbReference type="AlphaFoldDB" id="X1GHN0"/>
<gene>
    <name evidence="2" type="ORF">S03H2_36536</name>
</gene>
<dbReference type="NCBIfam" id="TIGR00305">
    <property type="entry name" value="putative toxin-antitoxin system toxin component, PIN family"/>
    <property type="match status" value="1"/>
</dbReference>
<protein>
    <recommendedName>
        <fullName evidence="1">PIN domain-containing protein</fullName>
    </recommendedName>
</protein>
<reference evidence="2" key="1">
    <citation type="journal article" date="2014" name="Front. Microbiol.">
        <title>High frequency of phylogenetically diverse reductive dehalogenase-homologous genes in deep subseafloor sedimentary metagenomes.</title>
        <authorList>
            <person name="Kawai M."/>
            <person name="Futagami T."/>
            <person name="Toyoda A."/>
            <person name="Takaki Y."/>
            <person name="Nishi S."/>
            <person name="Hori S."/>
            <person name="Arai W."/>
            <person name="Tsubouchi T."/>
            <person name="Morono Y."/>
            <person name="Uchiyama I."/>
            <person name="Ito T."/>
            <person name="Fujiyama A."/>
            <person name="Inagaki F."/>
            <person name="Takami H."/>
        </authorList>
    </citation>
    <scope>NUCLEOTIDE SEQUENCE</scope>
    <source>
        <strain evidence="2">Expedition CK06-06</strain>
    </source>
</reference>
<dbReference type="InterPro" id="IPR029060">
    <property type="entry name" value="PIN-like_dom_sf"/>
</dbReference>
<evidence type="ECO:0000259" key="1">
    <source>
        <dbReference type="Pfam" id="PF13470"/>
    </source>
</evidence>
<evidence type="ECO:0000313" key="2">
    <source>
        <dbReference type="EMBL" id="GAH56697.1"/>
    </source>
</evidence>
<proteinExistence type="predicted"/>
<accession>X1GHN0</accession>
<sequence>MIKIVPDTNVIISGMISPKGATRKIINLAYAKKIILYGSEETYKEFCRKIKIKRFDKYLKKQYFSSNKIILDYRSFINMINPFDILKDKIIVVRDPDDDEYFKVAIASNSQIIISRDKDLLEIKKYNNIKIVLPEKFLKSWYKLNNGKLF</sequence>
<feature type="domain" description="PIN" evidence="1">
    <location>
        <begin position="3"/>
        <end position="119"/>
    </location>
</feature>
<organism evidence="2">
    <name type="scientific">marine sediment metagenome</name>
    <dbReference type="NCBI Taxonomy" id="412755"/>
    <lineage>
        <taxon>unclassified sequences</taxon>
        <taxon>metagenomes</taxon>
        <taxon>ecological metagenomes</taxon>
    </lineage>
</organism>